<reference evidence="5" key="1">
    <citation type="submission" date="2020-10" db="EMBL/GenBank/DDBJ databases">
        <authorList>
            <person name="Gilroy R."/>
        </authorList>
    </citation>
    <scope>NUCLEOTIDE SEQUENCE</scope>
    <source>
        <strain evidence="5">ChiGjej3B3-7149</strain>
    </source>
</reference>
<accession>A0A9D1IYR8</accession>
<comment type="caution">
    <text evidence="5">The sequence shown here is derived from an EMBL/GenBank/DDBJ whole genome shotgun (WGS) entry which is preliminary data.</text>
</comment>
<evidence type="ECO:0000256" key="1">
    <source>
        <dbReference type="ARBA" id="ARBA00011046"/>
    </source>
</evidence>
<name>A0A9D1IYR8_9FIRM</name>
<protein>
    <submittedName>
        <fullName evidence="5">BlaI/MecI/CopY family transcriptional regulator</fullName>
    </submittedName>
</protein>
<reference evidence="5" key="2">
    <citation type="journal article" date="2021" name="PeerJ">
        <title>Extensive microbial diversity within the chicken gut microbiome revealed by metagenomics and culture.</title>
        <authorList>
            <person name="Gilroy R."/>
            <person name="Ravi A."/>
            <person name="Getino M."/>
            <person name="Pursley I."/>
            <person name="Horton D.L."/>
            <person name="Alikhan N.F."/>
            <person name="Baker D."/>
            <person name="Gharbi K."/>
            <person name="Hall N."/>
            <person name="Watson M."/>
            <person name="Adriaenssens E.M."/>
            <person name="Foster-Nyarko E."/>
            <person name="Jarju S."/>
            <person name="Secka A."/>
            <person name="Antonio M."/>
            <person name="Oren A."/>
            <person name="Chaudhuri R.R."/>
            <person name="La Ragione R."/>
            <person name="Hildebrand F."/>
            <person name="Pallen M.J."/>
        </authorList>
    </citation>
    <scope>NUCLEOTIDE SEQUENCE</scope>
    <source>
        <strain evidence="5">ChiGjej3B3-7149</strain>
    </source>
</reference>
<comment type="similarity">
    <text evidence="1">Belongs to the BlaI transcriptional regulatory family.</text>
</comment>
<keyword evidence="3" id="KW-0238">DNA-binding</keyword>
<gene>
    <name evidence="5" type="ORF">IAD36_00705</name>
</gene>
<dbReference type="AlphaFoldDB" id="A0A9D1IYR8"/>
<organism evidence="5 6">
    <name type="scientific">Candidatus Scatomorpha intestinigallinarum</name>
    <dbReference type="NCBI Taxonomy" id="2840923"/>
    <lineage>
        <taxon>Bacteria</taxon>
        <taxon>Bacillati</taxon>
        <taxon>Bacillota</taxon>
        <taxon>Clostridia</taxon>
        <taxon>Eubacteriales</taxon>
        <taxon>Candidatus Scatomorpha</taxon>
    </lineage>
</organism>
<dbReference type="GO" id="GO:0045892">
    <property type="term" value="P:negative regulation of DNA-templated transcription"/>
    <property type="evidence" value="ECO:0007669"/>
    <property type="project" value="InterPro"/>
</dbReference>
<dbReference type="GO" id="GO:0003677">
    <property type="term" value="F:DNA binding"/>
    <property type="evidence" value="ECO:0007669"/>
    <property type="project" value="UniProtKB-KW"/>
</dbReference>
<evidence type="ECO:0000313" key="6">
    <source>
        <dbReference type="Proteomes" id="UP000824238"/>
    </source>
</evidence>
<proteinExistence type="inferred from homology"/>
<dbReference type="InterPro" id="IPR036390">
    <property type="entry name" value="WH_DNA-bd_sf"/>
</dbReference>
<dbReference type="PIRSF" id="PIRSF019455">
    <property type="entry name" value="CopR_AtkY"/>
    <property type="match status" value="1"/>
</dbReference>
<dbReference type="Gene3D" id="1.10.4040.10">
    <property type="entry name" value="Penicillinase repressor domain"/>
    <property type="match status" value="1"/>
</dbReference>
<dbReference type="InterPro" id="IPR036388">
    <property type="entry name" value="WH-like_DNA-bd_sf"/>
</dbReference>
<keyword evidence="4" id="KW-0804">Transcription</keyword>
<dbReference type="InterPro" id="IPR005650">
    <property type="entry name" value="BlaI_family"/>
</dbReference>
<dbReference type="Gene3D" id="1.10.10.10">
    <property type="entry name" value="Winged helix-like DNA-binding domain superfamily/Winged helix DNA-binding domain"/>
    <property type="match status" value="1"/>
</dbReference>
<sequence length="127" mass="14147">MPGTNLTDAEWSVMDALWERRELTGREAAELLRERCGWSRSTVLTLLGRMEAKGAVAAESEGGVKVYRPLLSREDASLRETRDFLGRVYKGSVSLMLSALTKKQALSQQEIDELYELLRGLEAGNDA</sequence>
<evidence type="ECO:0000313" key="5">
    <source>
        <dbReference type="EMBL" id="HIR54114.1"/>
    </source>
</evidence>
<dbReference type="Proteomes" id="UP000824238">
    <property type="component" value="Unassembled WGS sequence"/>
</dbReference>
<dbReference type="EMBL" id="DVHH01000017">
    <property type="protein sequence ID" value="HIR54114.1"/>
    <property type="molecule type" value="Genomic_DNA"/>
</dbReference>
<evidence type="ECO:0000256" key="2">
    <source>
        <dbReference type="ARBA" id="ARBA00023015"/>
    </source>
</evidence>
<keyword evidence="2" id="KW-0805">Transcription regulation</keyword>
<dbReference type="Pfam" id="PF03965">
    <property type="entry name" value="Penicillinase_R"/>
    <property type="match status" value="1"/>
</dbReference>
<evidence type="ECO:0000256" key="3">
    <source>
        <dbReference type="ARBA" id="ARBA00023125"/>
    </source>
</evidence>
<evidence type="ECO:0000256" key="4">
    <source>
        <dbReference type="ARBA" id="ARBA00023163"/>
    </source>
</evidence>
<dbReference type="SUPFAM" id="SSF46785">
    <property type="entry name" value="Winged helix' DNA-binding domain"/>
    <property type="match status" value="1"/>
</dbReference>